<dbReference type="Proteomes" id="UP000046393">
    <property type="component" value="Unplaced"/>
</dbReference>
<feature type="domain" description="Teneurin-like YD-shell" evidence="3">
    <location>
        <begin position="22"/>
        <end position="212"/>
    </location>
</feature>
<proteinExistence type="predicted"/>
<name>A0A0N5ACH7_9BILA</name>
<accession>A0A0N5ACH7</accession>
<evidence type="ECO:0000313" key="4">
    <source>
        <dbReference type="Proteomes" id="UP000046393"/>
    </source>
</evidence>
<dbReference type="InterPro" id="IPR028900">
    <property type="entry name" value="Tox-SHH_dom"/>
</dbReference>
<evidence type="ECO:0000256" key="1">
    <source>
        <dbReference type="ARBA" id="ARBA00022737"/>
    </source>
</evidence>
<evidence type="ECO:0000313" key="5">
    <source>
        <dbReference type="WBParaSite" id="SMUV_0000185301-mRNA-1"/>
    </source>
</evidence>
<dbReference type="Gene3D" id="2.180.10.10">
    <property type="entry name" value="RHS repeat-associated core"/>
    <property type="match status" value="1"/>
</dbReference>
<dbReference type="InterPro" id="IPR056823">
    <property type="entry name" value="TEN-like_YD-shell"/>
</dbReference>
<dbReference type="InterPro" id="IPR050708">
    <property type="entry name" value="T6SS_VgrG/RHS"/>
</dbReference>
<evidence type="ECO:0000259" key="3">
    <source>
        <dbReference type="Pfam" id="PF25023"/>
    </source>
</evidence>
<dbReference type="Pfam" id="PF25023">
    <property type="entry name" value="TEN_YD-shell"/>
    <property type="match status" value="1"/>
</dbReference>
<dbReference type="WBParaSite" id="SMUV_0000185301-mRNA-1">
    <property type="protein sequence ID" value="SMUV_0000185301-mRNA-1"/>
    <property type="gene ID" value="SMUV_0000185301"/>
</dbReference>
<keyword evidence="1" id="KW-0677">Repeat</keyword>
<feature type="domain" description="Tox-SHH" evidence="2">
    <location>
        <begin position="245"/>
        <end position="341"/>
    </location>
</feature>
<dbReference type="AlphaFoldDB" id="A0A0N5ACH7"/>
<keyword evidence="4" id="KW-1185">Reference proteome</keyword>
<dbReference type="Pfam" id="PF15652">
    <property type="entry name" value="Tox-SHH"/>
    <property type="match status" value="1"/>
</dbReference>
<reference evidence="5" key="1">
    <citation type="submission" date="2017-02" db="UniProtKB">
        <authorList>
            <consortium name="WormBaseParasite"/>
        </authorList>
    </citation>
    <scope>IDENTIFICATION</scope>
</reference>
<evidence type="ECO:0000259" key="2">
    <source>
        <dbReference type="Pfam" id="PF15652"/>
    </source>
</evidence>
<dbReference type="NCBIfam" id="TIGR03696">
    <property type="entry name" value="Rhs_assc_core"/>
    <property type="match status" value="1"/>
</dbReference>
<protein>
    <submittedName>
        <fullName evidence="5">Tox-SHH domain-containing protein</fullName>
    </submittedName>
</protein>
<sequence length="347" mass="39946">HDLTDSRAAYSQPEAPLADRVYRYAYDRQGNTLSDGENTYTYDSLNRLTQVNTKTGDIQKNRYDGEGLRAELEENGQLVRFLFHNGGVVLEEPAGGAVVRYIRGYDLISSDSTAAKTYYHYTSDNLGSITHITDGEGNVLNRYGYDAFGNFTEKEEIIQNRFYYTGEQHDPITSQYYLRARFYNPVIGRFLNEDTYYGDGLNLYAYCDNNPVNYVDPSGHACTKKTGKKIKPYDIVDYGDKTPGIENHHGVLDVWATHNINKYKSRAKKSTSIALTKQQHAATKKVYREWLFKKTGKRVGGKIDWSSISPREIQYLAEEMFDAAKVPEYARRDYYREFNRYIYGLED</sequence>
<organism evidence="4 5">
    <name type="scientific">Syphacia muris</name>
    <dbReference type="NCBI Taxonomy" id="451379"/>
    <lineage>
        <taxon>Eukaryota</taxon>
        <taxon>Metazoa</taxon>
        <taxon>Ecdysozoa</taxon>
        <taxon>Nematoda</taxon>
        <taxon>Chromadorea</taxon>
        <taxon>Rhabditida</taxon>
        <taxon>Spirurina</taxon>
        <taxon>Oxyuridomorpha</taxon>
        <taxon>Oxyuroidea</taxon>
        <taxon>Oxyuridae</taxon>
        <taxon>Syphacia</taxon>
    </lineage>
</organism>
<dbReference type="InterPro" id="IPR022385">
    <property type="entry name" value="Rhs_assc_core"/>
</dbReference>
<dbReference type="PANTHER" id="PTHR32305">
    <property type="match status" value="1"/>
</dbReference>
<dbReference type="PANTHER" id="PTHR32305:SF15">
    <property type="entry name" value="PROTEIN RHSA-RELATED"/>
    <property type="match status" value="1"/>
</dbReference>